<feature type="transmembrane region" description="Helical" evidence="6">
    <location>
        <begin position="16"/>
        <end position="35"/>
    </location>
</feature>
<evidence type="ECO:0000256" key="5">
    <source>
        <dbReference type="ARBA" id="ARBA00023136"/>
    </source>
</evidence>
<protein>
    <submittedName>
        <fullName evidence="7">Polysaccharide biosynthesis protein</fullName>
    </submittedName>
</protein>
<dbReference type="AlphaFoldDB" id="A0A165H636"/>
<dbReference type="RefSeq" id="WP_063180864.1">
    <property type="nucleotide sequence ID" value="NZ_LQNT01000009.1"/>
</dbReference>
<proteinExistence type="predicted"/>
<evidence type="ECO:0000256" key="4">
    <source>
        <dbReference type="ARBA" id="ARBA00022989"/>
    </source>
</evidence>
<sequence length="426" mass="48455">MLKKFKSNSLLNNTGIYTITSVVNKAIPFLFLPILTRYLSPEEYGLISMFALLVTFTSPFIGLSVNGAITRKYYNQENTNIWAYVFNSILILTSSTLLVGGLFYLFSDFIVKITSFPGRYLWLVIVFSLCQFLININLTLWQVQKKAFSYGLFMNLQTLLIVILSIVFVVLLGYGWKGSIYGQAIGVVLFAGIAVYIMLKNGWIDFKFNRSYLSHALAFGIPLIPHALSGAIISMTDRIFITNMVGLSATGIYTVGYQVGSIINVLALSFNNAYIPWLYEKLKKDDYHEKIKIVKFTYLYFVAIIVFSVIIGLFSPYLLNWFLGKSFIDSSQYVLWIALGYAFNGMYLMVVNYIFYSQRTKYLAIITFITSLINIALNYSLIKTYGAIGAAQATTIVFILKFLMVWIISAKVHNMPWRKVFNKSRP</sequence>
<dbReference type="InterPro" id="IPR050833">
    <property type="entry name" value="Poly_Biosynth_Transport"/>
</dbReference>
<evidence type="ECO:0000313" key="7">
    <source>
        <dbReference type="EMBL" id="KZE38885.1"/>
    </source>
</evidence>
<evidence type="ECO:0000256" key="3">
    <source>
        <dbReference type="ARBA" id="ARBA00022692"/>
    </source>
</evidence>
<dbReference type="GO" id="GO:0005886">
    <property type="term" value="C:plasma membrane"/>
    <property type="evidence" value="ECO:0007669"/>
    <property type="project" value="UniProtKB-SubCell"/>
</dbReference>
<dbReference type="EMBL" id="LQNT01000009">
    <property type="protein sequence ID" value="KZE38885.1"/>
    <property type="molecule type" value="Genomic_DNA"/>
</dbReference>
<feature type="transmembrane region" description="Helical" evidence="6">
    <location>
        <begin position="388"/>
        <end position="409"/>
    </location>
</feature>
<reference evidence="7 8" key="1">
    <citation type="submission" date="2016-01" db="EMBL/GenBank/DDBJ databases">
        <title>Whole genome sequencing of Bhargavaea cecembensis T14.</title>
        <authorList>
            <person name="Hong K.W."/>
        </authorList>
    </citation>
    <scope>NUCLEOTIDE SEQUENCE [LARGE SCALE GENOMIC DNA]</scope>
    <source>
        <strain evidence="7 8">T14</strain>
    </source>
</reference>
<dbReference type="Pfam" id="PF01943">
    <property type="entry name" value="Polysacc_synt"/>
    <property type="match status" value="1"/>
</dbReference>
<evidence type="ECO:0000256" key="1">
    <source>
        <dbReference type="ARBA" id="ARBA00004651"/>
    </source>
</evidence>
<dbReference type="OrthoDB" id="6017905at2"/>
<dbReference type="PANTHER" id="PTHR30250">
    <property type="entry name" value="PST FAMILY PREDICTED COLANIC ACID TRANSPORTER"/>
    <property type="match status" value="1"/>
</dbReference>
<keyword evidence="2" id="KW-1003">Cell membrane</keyword>
<gene>
    <name evidence="7" type="ORF">AV656_08270</name>
</gene>
<dbReference type="Proteomes" id="UP000076490">
    <property type="component" value="Unassembled WGS sequence"/>
</dbReference>
<feature type="transmembrane region" description="Helical" evidence="6">
    <location>
        <begin position="152"/>
        <end position="174"/>
    </location>
</feature>
<feature type="transmembrane region" description="Helical" evidence="6">
    <location>
        <begin position="47"/>
        <end position="69"/>
    </location>
</feature>
<accession>A0A165H636</accession>
<keyword evidence="4 6" id="KW-1133">Transmembrane helix</keyword>
<name>A0A165H636_9BACL</name>
<feature type="transmembrane region" description="Helical" evidence="6">
    <location>
        <begin position="362"/>
        <end position="382"/>
    </location>
</feature>
<feature type="transmembrane region" description="Helical" evidence="6">
    <location>
        <begin position="180"/>
        <end position="199"/>
    </location>
</feature>
<evidence type="ECO:0000313" key="8">
    <source>
        <dbReference type="Proteomes" id="UP000076490"/>
    </source>
</evidence>
<keyword evidence="3 6" id="KW-0812">Transmembrane</keyword>
<dbReference type="PANTHER" id="PTHR30250:SF11">
    <property type="entry name" value="O-ANTIGEN TRANSPORTER-RELATED"/>
    <property type="match status" value="1"/>
</dbReference>
<feature type="transmembrane region" description="Helical" evidence="6">
    <location>
        <begin position="333"/>
        <end position="355"/>
    </location>
</feature>
<evidence type="ECO:0000256" key="2">
    <source>
        <dbReference type="ARBA" id="ARBA00022475"/>
    </source>
</evidence>
<feature type="transmembrane region" description="Helical" evidence="6">
    <location>
        <begin position="119"/>
        <end position="140"/>
    </location>
</feature>
<organism evidence="7 8">
    <name type="scientific">Bhargavaea cecembensis</name>
    <dbReference type="NCBI Taxonomy" id="394098"/>
    <lineage>
        <taxon>Bacteria</taxon>
        <taxon>Bacillati</taxon>
        <taxon>Bacillota</taxon>
        <taxon>Bacilli</taxon>
        <taxon>Bacillales</taxon>
        <taxon>Caryophanaceae</taxon>
        <taxon>Bhargavaea</taxon>
    </lineage>
</organism>
<feature type="transmembrane region" description="Helical" evidence="6">
    <location>
        <begin position="296"/>
        <end position="318"/>
    </location>
</feature>
<feature type="transmembrane region" description="Helical" evidence="6">
    <location>
        <begin position="255"/>
        <end position="275"/>
    </location>
</feature>
<comment type="caution">
    <text evidence="7">The sequence shown here is derived from an EMBL/GenBank/DDBJ whole genome shotgun (WGS) entry which is preliminary data.</text>
</comment>
<keyword evidence="5 6" id="KW-0472">Membrane</keyword>
<feature type="transmembrane region" description="Helical" evidence="6">
    <location>
        <begin position="211"/>
        <end position="235"/>
    </location>
</feature>
<evidence type="ECO:0000256" key="6">
    <source>
        <dbReference type="SAM" id="Phobius"/>
    </source>
</evidence>
<feature type="transmembrane region" description="Helical" evidence="6">
    <location>
        <begin position="81"/>
        <end position="107"/>
    </location>
</feature>
<dbReference type="CDD" id="cd13128">
    <property type="entry name" value="MATE_Wzx_like"/>
    <property type="match status" value="1"/>
</dbReference>
<comment type="subcellular location">
    <subcellularLocation>
        <location evidence="1">Cell membrane</location>
        <topology evidence="1">Multi-pass membrane protein</topology>
    </subcellularLocation>
</comment>
<dbReference type="InterPro" id="IPR002797">
    <property type="entry name" value="Polysacc_synth"/>
</dbReference>